<dbReference type="AlphaFoldDB" id="A0A1M6YK38"/>
<evidence type="ECO:0000313" key="3">
    <source>
        <dbReference type="EMBL" id="SHL18379.1"/>
    </source>
</evidence>
<name>A0A1M6YK38_9FLAO</name>
<dbReference type="Pfam" id="PF13439">
    <property type="entry name" value="Glyco_transf_4"/>
    <property type="match status" value="1"/>
</dbReference>
<dbReference type="Pfam" id="PF00534">
    <property type="entry name" value="Glycos_transf_1"/>
    <property type="match status" value="1"/>
</dbReference>
<dbReference type="RefSeq" id="WP_073292780.1">
    <property type="nucleotide sequence ID" value="NZ_FRAV01000013.1"/>
</dbReference>
<dbReference type="InterPro" id="IPR050194">
    <property type="entry name" value="Glycosyltransferase_grp1"/>
</dbReference>
<reference evidence="4" key="1">
    <citation type="submission" date="2016-11" db="EMBL/GenBank/DDBJ databases">
        <authorList>
            <person name="Varghese N."/>
            <person name="Submissions S."/>
        </authorList>
    </citation>
    <scope>NUCLEOTIDE SEQUENCE [LARGE SCALE GENOMIC DNA]</scope>
    <source>
        <strain evidence="4">DSM 26899</strain>
    </source>
</reference>
<dbReference type="SUPFAM" id="SSF53756">
    <property type="entry name" value="UDP-Glycosyltransferase/glycogen phosphorylase"/>
    <property type="match status" value="1"/>
</dbReference>
<dbReference type="InterPro" id="IPR001296">
    <property type="entry name" value="Glyco_trans_1"/>
</dbReference>
<protein>
    <submittedName>
        <fullName evidence="3">Glycosyltransferase involved in cell wall bisynthesis</fullName>
    </submittedName>
</protein>
<dbReference type="GO" id="GO:0016757">
    <property type="term" value="F:glycosyltransferase activity"/>
    <property type="evidence" value="ECO:0007669"/>
    <property type="project" value="InterPro"/>
</dbReference>
<keyword evidence="3" id="KW-0808">Transferase</keyword>
<organism evidence="3 4">
    <name type="scientific">Chryseobacterium polytrichastri</name>
    <dbReference type="NCBI Taxonomy" id="1302687"/>
    <lineage>
        <taxon>Bacteria</taxon>
        <taxon>Pseudomonadati</taxon>
        <taxon>Bacteroidota</taxon>
        <taxon>Flavobacteriia</taxon>
        <taxon>Flavobacteriales</taxon>
        <taxon>Weeksellaceae</taxon>
        <taxon>Chryseobacterium group</taxon>
        <taxon>Chryseobacterium</taxon>
    </lineage>
</organism>
<dbReference type="OrthoDB" id="9795068at2"/>
<dbReference type="Proteomes" id="UP000184364">
    <property type="component" value="Unassembled WGS sequence"/>
</dbReference>
<sequence length="371" mass="42416">MKILFISSWFPNKLEPTNGNFVQRHAEAAALFHDVEILHAIGDINQKEEFIFDDNIINGIRTLVVYYKNTHNPILNFIKRIKAYKKGFQRMQKPELVHANVLHNNMLFAVYLKKKYKIPFIVTEHWTALRRNNYNITSSKIKRIAKYIGNQASVICPVSEDLKKGIENIGVKKPMVVIPNVVDTHLFSPRFTENSVFNFIHISSLIPRKNVGKILKVAIKLLKKGYNFTLQIGGDGDFSEIKNIVKKEDLQNNIDVFGMQTLKQVSQRMHDADCFILFSDDENQPCVIAESFASGIHVISTNVGGISEFFPENSGILLDNADENLLENAMIKILSDHHSFCNKDTLVQYAQKTFSQETIGKQFSEIYHKVI</sequence>
<feature type="domain" description="Glycosyl transferase family 1" evidence="1">
    <location>
        <begin position="199"/>
        <end position="337"/>
    </location>
</feature>
<dbReference type="Gene3D" id="3.40.50.2000">
    <property type="entry name" value="Glycogen Phosphorylase B"/>
    <property type="match status" value="2"/>
</dbReference>
<accession>A0A1M6YK38</accession>
<evidence type="ECO:0000259" key="1">
    <source>
        <dbReference type="Pfam" id="PF00534"/>
    </source>
</evidence>
<dbReference type="EMBL" id="FRAV01000013">
    <property type="protein sequence ID" value="SHL18379.1"/>
    <property type="molecule type" value="Genomic_DNA"/>
</dbReference>
<gene>
    <name evidence="3" type="ORF">SAMN05444267_101369</name>
</gene>
<dbReference type="PANTHER" id="PTHR45947">
    <property type="entry name" value="SULFOQUINOVOSYL TRANSFERASE SQD2"/>
    <property type="match status" value="1"/>
</dbReference>
<proteinExistence type="predicted"/>
<dbReference type="InterPro" id="IPR028098">
    <property type="entry name" value="Glyco_trans_4-like_N"/>
</dbReference>
<dbReference type="STRING" id="1302687.SAMN05444267_101369"/>
<evidence type="ECO:0000313" key="4">
    <source>
        <dbReference type="Proteomes" id="UP000184364"/>
    </source>
</evidence>
<feature type="domain" description="Glycosyltransferase subfamily 4-like N-terminal" evidence="2">
    <location>
        <begin position="28"/>
        <end position="185"/>
    </location>
</feature>
<dbReference type="PANTHER" id="PTHR45947:SF15">
    <property type="entry name" value="TEICHURONIC ACID BIOSYNTHESIS GLYCOSYLTRANSFERASE TUAC-RELATED"/>
    <property type="match status" value="1"/>
</dbReference>
<evidence type="ECO:0000259" key="2">
    <source>
        <dbReference type="Pfam" id="PF13439"/>
    </source>
</evidence>
<keyword evidence="4" id="KW-1185">Reference proteome</keyword>